<dbReference type="OrthoDB" id="9794400at2"/>
<dbReference type="PANTHER" id="PTHR43191">
    <property type="entry name" value="RRNA METHYLTRANSFERASE 3"/>
    <property type="match status" value="1"/>
</dbReference>
<dbReference type="InterPro" id="IPR029064">
    <property type="entry name" value="Ribosomal_eL30-like_sf"/>
</dbReference>
<keyword evidence="5" id="KW-1185">Reference proteome</keyword>
<reference evidence="4 5" key="1">
    <citation type="submission" date="2019-02" db="EMBL/GenBank/DDBJ databases">
        <title>Deep-cultivation of Planctomycetes and their phenomic and genomic characterization uncovers novel biology.</title>
        <authorList>
            <person name="Wiegand S."/>
            <person name="Jogler M."/>
            <person name="Boedeker C."/>
            <person name="Pinto D."/>
            <person name="Vollmers J."/>
            <person name="Rivas-Marin E."/>
            <person name="Kohn T."/>
            <person name="Peeters S.H."/>
            <person name="Heuer A."/>
            <person name="Rast P."/>
            <person name="Oberbeckmann S."/>
            <person name="Bunk B."/>
            <person name="Jeske O."/>
            <person name="Meyerdierks A."/>
            <person name="Storesund J.E."/>
            <person name="Kallscheuer N."/>
            <person name="Luecker S."/>
            <person name="Lage O.M."/>
            <person name="Pohl T."/>
            <person name="Merkel B.J."/>
            <person name="Hornburger P."/>
            <person name="Mueller R.-W."/>
            <person name="Bruemmer F."/>
            <person name="Labrenz M."/>
            <person name="Spormann A.M."/>
            <person name="Op den Camp H."/>
            <person name="Overmann J."/>
            <person name="Amann R."/>
            <person name="Jetten M.S.M."/>
            <person name="Mascher T."/>
            <person name="Medema M.H."/>
            <person name="Devos D.P."/>
            <person name="Kaster A.-K."/>
            <person name="Ovreas L."/>
            <person name="Rohde M."/>
            <person name="Galperin M.Y."/>
            <person name="Jogler C."/>
        </authorList>
    </citation>
    <scope>NUCLEOTIDE SEQUENCE [LARGE SCALE GENOMIC DNA]</scope>
    <source>
        <strain evidence="4 5">Q31a</strain>
    </source>
</reference>
<dbReference type="GO" id="GO:0003723">
    <property type="term" value="F:RNA binding"/>
    <property type="evidence" value="ECO:0007669"/>
    <property type="project" value="InterPro"/>
</dbReference>
<dbReference type="AlphaFoldDB" id="A0A518G8Y0"/>
<dbReference type="KEGG" id="ahel:Q31a_33540"/>
<proteinExistence type="predicted"/>
<feature type="domain" description="tRNA/rRNA methyltransferase SpoU type" evidence="3">
    <location>
        <begin position="121"/>
        <end position="260"/>
    </location>
</feature>
<dbReference type="GO" id="GO:0008173">
    <property type="term" value="F:RNA methyltransferase activity"/>
    <property type="evidence" value="ECO:0007669"/>
    <property type="project" value="InterPro"/>
</dbReference>
<evidence type="ECO:0000256" key="2">
    <source>
        <dbReference type="ARBA" id="ARBA00022679"/>
    </source>
</evidence>
<evidence type="ECO:0000256" key="1">
    <source>
        <dbReference type="ARBA" id="ARBA00022603"/>
    </source>
</evidence>
<evidence type="ECO:0000259" key="3">
    <source>
        <dbReference type="Pfam" id="PF00588"/>
    </source>
</evidence>
<dbReference type="CDD" id="cd18095">
    <property type="entry name" value="SpoU-like_rRNA-MTase"/>
    <property type="match status" value="1"/>
</dbReference>
<dbReference type="Pfam" id="PF00588">
    <property type="entry name" value="SpoU_methylase"/>
    <property type="match status" value="1"/>
</dbReference>
<accession>A0A518G8Y0</accession>
<dbReference type="InterPro" id="IPR001537">
    <property type="entry name" value="SpoU_MeTrfase"/>
</dbReference>
<sequence length="277" mass="30955">MPEYTIDQLQHPLLEPYREIRSRNWTEQSGIFIAEGPLLVEQLLLSPYGTKSVLLDRKYFSHYRDMLPEDVDVLLVEHDFVESIVGFDFHRGVIGCGYRLPIRSVRDSFLAPPEDQETIAAVIGVQDPENLGGILRCCAGLGIQRVLIGPGTADPLARRVLRVSMGTVLHLDVIRSTDFVADIQWLKQQRGIETLATSLQAPSEPLETASRSGPVMIVFGNERFGIPQDVQQVADRRIRINMELATDSLNVCVSAGIVLHYFCRLAPVLQPPIAQEE</sequence>
<dbReference type="InterPro" id="IPR029028">
    <property type="entry name" value="Alpha/beta_knot_MTases"/>
</dbReference>
<name>A0A518G8Y0_9BACT</name>
<dbReference type="GO" id="GO:0006396">
    <property type="term" value="P:RNA processing"/>
    <property type="evidence" value="ECO:0007669"/>
    <property type="project" value="InterPro"/>
</dbReference>
<gene>
    <name evidence="4" type="ORF">Q31a_33540</name>
</gene>
<dbReference type="EC" id="2.1.1.-" evidence="4"/>
<evidence type="ECO:0000313" key="5">
    <source>
        <dbReference type="Proteomes" id="UP000318017"/>
    </source>
</evidence>
<dbReference type="Proteomes" id="UP000318017">
    <property type="component" value="Chromosome"/>
</dbReference>
<dbReference type="SUPFAM" id="SSF75217">
    <property type="entry name" value="alpha/beta knot"/>
    <property type="match status" value="1"/>
</dbReference>
<keyword evidence="1 4" id="KW-0489">Methyltransferase</keyword>
<dbReference type="PANTHER" id="PTHR43191:SF12">
    <property type="entry name" value="RRNA METHYLASE"/>
    <property type="match status" value="1"/>
</dbReference>
<dbReference type="Gene3D" id="3.40.1280.10">
    <property type="match status" value="1"/>
</dbReference>
<dbReference type="GO" id="GO:0032259">
    <property type="term" value="P:methylation"/>
    <property type="evidence" value="ECO:0007669"/>
    <property type="project" value="UniProtKB-KW"/>
</dbReference>
<dbReference type="InterPro" id="IPR051259">
    <property type="entry name" value="rRNA_Methyltransferase"/>
</dbReference>
<protein>
    <submittedName>
        <fullName evidence="4">TrmH family tRNA/rRNA methyltransferase</fullName>
        <ecNumber evidence="4">2.1.1.-</ecNumber>
    </submittedName>
</protein>
<organism evidence="4 5">
    <name type="scientific">Aureliella helgolandensis</name>
    <dbReference type="NCBI Taxonomy" id="2527968"/>
    <lineage>
        <taxon>Bacteria</taxon>
        <taxon>Pseudomonadati</taxon>
        <taxon>Planctomycetota</taxon>
        <taxon>Planctomycetia</taxon>
        <taxon>Pirellulales</taxon>
        <taxon>Pirellulaceae</taxon>
        <taxon>Aureliella</taxon>
    </lineage>
</organism>
<evidence type="ECO:0000313" key="4">
    <source>
        <dbReference type="EMBL" id="QDV25032.1"/>
    </source>
</evidence>
<keyword evidence="2 4" id="KW-0808">Transferase</keyword>
<dbReference type="EMBL" id="CP036298">
    <property type="protein sequence ID" value="QDV25032.1"/>
    <property type="molecule type" value="Genomic_DNA"/>
</dbReference>
<dbReference type="SUPFAM" id="SSF55315">
    <property type="entry name" value="L30e-like"/>
    <property type="match status" value="1"/>
</dbReference>
<dbReference type="InterPro" id="IPR029026">
    <property type="entry name" value="tRNA_m1G_MTases_N"/>
</dbReference>
<dbReference type="RefSeq" id="WP_145079572.1">
    <property type="nucleotide sequence ID" value="NZ_CP036298.1"/>
</dbReference>